<dbReference type="AlphaFoldDB" id="A0A9W6GYQ6"/>
<sequence length="780" mass="84842">MNEAWENVRASLVLEMNRLAVTADAARRSRAAREKRGLEERPVKGVGPPPAPAFALDYSRVSALEPAPRRLSSDRVLRGLTITGGEDEEKHRRLPDVFAKGGKRPRPSVDGPSSPAVIGRGAPLMSRARALAQGYQPAVVKVVSYAHGAARASATANYVDRDDALLETQDGIELKGRPGINAEIAEWAKDFEPRKESQDVGAVRFQVIGLKDTPADRQILEKALSAAFAGHRYAYRFEVLKDGAIEARAVVAFAGTLGEGKSVTRERFYVTERHVGAAEGFEARVFAAKSEARMKARIEAATGIGQHRIVLEPGAPGNGPTSVVDRLTRLQEHGAAASDNGALLDNPSAIQCESRAWRRDLRSFKPRDTMHLIVSAKAGVDVDAFRTAVRSFVHEQFADHKFMFGVHTDKADAGHVHAHVIVAVRDAEGVKIHPGPQDFRNWRETFAEHAQMQGLKIVATSAAERASSQSYGPKDKAIVDAADHPRPRREARDRAYASDPANKTLIDNARRRIETARTNPIRMPASERQLAVANDSASTWRQLAQEEPQSATASALAQRMQFSRVAGQAIATLVNQALITQTTRNSAMPITAAQMGSDLKLLNEAVDKVGAVLPADTRAAFFERSGRYLEKLAARVDMQREFEAKSSQAVLAPVVEEATRVARVDQREAISAQRLVERAEAVERRVEAASNVAPASGRDIDTSRVIVREAERAAANERARAHAALEAQRLLAANAAAPLAASLAVDARLEALRREQMEKLRQISAEKEAAGKASEPEMEQ</sequence>
<proteinExistence type="predicted"/>
<dbReference type="Pfam" id="PF03432">
    <property type="entry name" value="Relaxase"/>
    <property type="match status" value="1"/>
</dbReference>
<feature type="region of interest" description="Disordered" evidence="2">
    <location>
        <begin position="31"/>
        <end position="50"/>
    </location>
</feature>
<evidence type="ECO:0000256" key="2">
    <source>
        <dbReference type="SAM" id="MobiDB-lite"/>
    </source>
</evidence>
<feature type="region of interest" description="Disordered" evidence="2">
    <location>
        <begin position="82"/>
        <end position="116"/>
    </location>
</feature>
<feature type="coiled-coil region" evidence="1">
    <location>
        <begin position="672"/>
        <end position="769"/>
    </location>
</feature>
<gene>
    <name evidence="4" type="ORF">LMG27198_42720</name>
</gene>
<protein>
    <recommendedName>
        <fullName evidence="3">MobA/VirD2-like nuclease domain-containing protein</fullName>
    </recommendedName>
</protein>
<feature type="compositionally biased region" description="Basic and acidic residues" evidence="2">
    <location>
        <begin position="31"/>
        <end position="43"/>
    </location>
</feature>
<evidence type="ECO:0000256" key="1">
    <source>
        <dbReference type="SAM" id="Coils"/>
    </source>
</evidence>
<name>A0A9W6GYQ6_9HYPH</name>
<evidence type="ECO:0000259" key="3">
    <source>
        <dbReference type="Pfam" id="PF03432"/>
    </source>
</evidence>
<dbReference type="InterPro" id="IPR005094">
    <property type="entry name" value="Endonuclease_MobA/VirD2"/>
</dbReference>
<evidence type="ECO:0000313" key="4">
    <source>
        <dbReference type="EMBL" id="GLI95280.1"/>
    </source>
</evidence>
<comment type="caution">
    <text evidence="4">The sequence shown here is derived from an EMBL/GenBank/DDBJ whole genome shotgun (WGS) entry which is preliminary data.</text>
</comment>
<dbReference type="EMBL" id="BSEC01000002">
    <property type="protein sequence ID" value="GLI95280.1"/>
    <property type="molecule type" value="Genomic_DNA"/>
</dbReference>
<evidence type="ECO:0000313" key="5">
    <source>
        <dbReference type="Proteomes" id="UP001144323"/>
    </source>
</evidence>
<accession>A0A9W6GYQ6</accession>
<keyword evidence="1" id="KW-0175">Coiled coil</keyword>
<reference evidence="4" key="1">
    <citation type="journal article" date="2023" name="Int. J. Syst. Evol. Microbiol.">
        <title>Methylocystis iwaonis sp. nov., a type II methane-oxidizing bacterium from surface soil of a rice paddy field in Japan, and emended description of the genus Methylocystis (ex Whittenbury et al. 1970) Bowman et al. 1993.</title>
        <authorList>
            <person name="Kaise H."/>
            <person name="Sawadogo J.B."/>
            <person name="Alam M.S."/>
            <person name="Ueno C."/>
            <person name="Dianou D."/>
            <person name="Shinjo R."/>
            <person name="Asakawa S."/>
        </authorList>
    </citation>
    <scope>NUCLEOTIDE SEQUENCE</scope>
    <source>
        <strain evidence="4">LMG27198</strain>
    </source>
</reference>
<dbReference type="Proteomes" id="UP001144323">
    <property type="component" value="Unassembled WGS sequence"/>
</dbReference>
<organism evidence="4 5">
    <name type="scientific">Methylocystis echinoides</name>
    <dbReference type="NCBI Taxonomy" id="29468"/>
    <lineage>
        <taxon>Bacteria</taxon>
        <taxon>Pseudomonadati</taxon>
        <taxon>Pseudomonadota</taxon>
        <taxon>Alphaproteobacteria</taxon>
        <taxon>Hyphomicrobiales</taxon>
        <taxon>Methylocystaceae</taxon>
        <taxon>Methylocystis</taxon>
    </lineage>
</organism>
<dbReference type="RefSeq" id="WP_281806010.1">
    <property type="nucleotide sequence ID" value="NZ_BSEC01000002.1"/>
</dbReference>
<keyword evidence="5" id="KW-1185">Reference proteome</keyword>
<feature type="domain" description="MobA/VirD2-like nuclease" evidence="3">
    <location>
        <begin position="336"/>
        <end position="455"/>
    </location>
</feature>